<proteinExistence type="predicted"/>
<dbReference type="Proteomes" id="UP001221413">
    <property type="component" value="Unassembled WGS sequence"/>
</dbReference>
<name>A0AAD6IQW3_DREDA</name>
<accession>A0AAD6IQW3</accession>
<reference evidence="2" key="1">
    <citation type="submission" date="2023-01" db="EMBL/GenBank/DDBJ databases">
        <title>The chitinases involved in constricting ring structure development in the nematode-trapping fungus Drechslerella dactyloides.</title>
        <authorList>
            <person name="Wang R."/>
            <person name="Zhang L."/>
            <person name="Tang P."/>
            <person name="Li S."/>
            <person name="Liang L."/>
        </authorList>
    </citation>
    <scope>NUCLEOTIDE SEQUENCE</scope>
    <source>
        <strain evidence="2">YMF1.00031</strain>
    </source>
</reference>
<sequence>MLAFQTPYLSVTPITEGSSHQSPSFGIILDLGPYEGRNTYIIGRDTSLMKTSILRRGKCVCWAVYGAKYKGKAGTVIEGRLTPELPKETPPFSSKVEVPRRQTRAQERRAAKSEKVD</sequence>
<feature type="compositionally biased region" description="Basic and acidic residues" evidence="1">
    <location>
        <begin position="97"/>
        <end position="117"/>
    </location>
</feature>
<dbReference type="AlphaFoldDB" id="A0AAD6IQW3"/>
<keyword evidence="3" id="KW-1185">Reference proteome</keyword>
<evidence type="ECO:0000256" key="1">
    <source>
        <dbReference type="SAM" id="MobiDB-lite"/>
    </source>
</evidence>
<feature type="region of interest" description="Disordered" evidence="1">
    <location>
        <begin position="82"/>
        <end position="117"/>
    </location>
</feature>
<dbReference type="EMBL" id="JAQGDS010000012">
    <property type="protein sequence ID" value="KAJ6256844.1"/>
    <property type="molecule type" value="Genomic_DNA"/>
</dbReference>
<gene>
    <name evidence="2" type="ORF">Dda_8713</name>
</gene>
<organism evidence="2 3">
    <name type="scientific">Drechslerella dactyloides</name>
    <name type="common">Nematode-trapping fungus</name>
    <name type="synonym">Arthrobotrys dactyloides</name>
    <dbReference type="NCBI Taxonomy" id="74499"/>
    <lineage>
        <taxon>Eukaryota</taxon>
        <taxon>Fungi</taxon>
        <taxon>Dikarya</taxon>
        <taxon>Ascomycota</taxon>
        <taxon>Pezizomycotina</taxon>
        <taxon>Orbiliomycetes</taxon>
        <taxon>Orbiliales</taxon>
        <taxon>Orbiliaceae</taxon>
        <taxon>Drechslerella</taxon>
    </lineage>
</organism>
<evidence type="ECO:0000313" key="2">
    <source>
        <dbReference type="EMBL" id="KAJ6256844.1"/>
    </source>
</evidence>
<evidence type="ECO:0000313" key="3">
    <source>
        <dbReference type="Proteomes" id="UP001221413"/>
    </source>
</evidence>
<comment type="caution">
    <text evidence="2">The sequence shown here is derived from an EMBL/GenBank/DDBJ whole genome shotgun (WGS) entry which is preliminary data.</text>
</comment>
<protein>
    <submittedName>
        <fullName evidence="2">Uncharacterized protein</fullName>
    </submittedName>
</protein>